<dbReference type="Proteomes" id="UP000025229">
    <property type="component" value="Chromosome"/>
</dbReference>
<feature type="domain" description="PAS" evidence="14">
    <location>
        <begin position="1691"/>
        <end position="1763"/>
    </location>
</feature>
<proteinExistence type="predicted"/>
<dbReference type="Pfam" id="PF07730">
    <property type="entry name" value="HisKA_3"/>
    <property type="match status" value="1"/>
</dbReference>
<keyword evidence="5" id="KW-0997">Cell inner membrane</keyword>
<keyword evidence="10" id="KW-0547">Nucleotide-binding</keyword>
<dbReference type="EC" id="2.7.13.3" evidence="3"/>
<organism evidence="16 17">
    <name type="scientific">Rubrobacter radiotolerans</name>
    <name type="common">Arthrobacter radiotolerans</name>
    <dbReference type="NCBI Taxonomy" id="42256"/>
    <lineage>
        <taxon>Bacteria</taxon>
        <taxon>Bacillati</taxon>
        <taxon>Actinomycetota</taxon>
        <taxon>Rubrobacteria</taxon>
        <taxon>Rubrobacterales</taxon>
        <taxon>Rubrobacteraceae</taxon>
        <taxon>Rubrobacter</taxon>
    </lineage>
</organism>
<dbReference type="Gene3D" id="3.30.565.10">
    <property type="entry name" value="Histidine kinase-like ATPase, C-terminal domain"/>
    <property type="match status" value="1"/>
</dbReference>
<dbReference type="CDD" id="cd16917">
    <property type="entry name" value="HATPase_UhpB-NarQ-NarX-like"/>
    <property type="match status" value="1"/>
</dbReference>
<accession>A0A023X2K4</accession>
<comment type="catalytic activity">
    <reaction evidence="1">
        <text>ATP + protein L-histidine = ADP + protein N-phospho-L-histidine.</text>
        <dbReference type="EC" id="2.7.13.3"/>
    </reaction>
</comment>
<dbReference type="EMBL" id="CP007514">
    <property type="protein sequence ID" value="AHY46230.1"/>
    <property type="molecule type" value="Genomic_DNA"/>
</dbReference>
<keyword evidence="17" id="KW-1185">Reference proteome</keyword>
<dbReference type="GO" id="GO:0000166">
    <property type="term" value="F:nucleotide binding"/>
    <property type="evidence" value="ECO:0007669"/>
    <property type="project" value="UniProtKB-KW"/>
</dbReference>
<feature type="domain" description="PAC" evidence="15">
    <location>
        <begin position="1766"/>
        <end position="1818"/>
    </location>
</feature>
<dbReference type="eggNOG" id="COG5002">
    <property type="taxonomic scope" value="Bacteria"/>
</dbReference>
<gene>
    <name evidence="16" type="ORF">RradSPS_0947</name>
</gene>
<evidence type="ECO:0000313" key="16">
    <source>
        <dbReference type="EMBL" id="AHY46230.1"/>
    </source>
</evidence>
<keyword evidence="8" id="KW-0812">Transmembrane</keyword>
<protein>
    <recommendedName>
        <fullName evidence="3">histidine kinase</fullName>
        <ecNumber evidence="3">2.7.13.3</ecNumber>
    </recommendedName>
</protein>
<dbReference type="SUPFAM" id="SSF55874">
    <property type="entry name" value="ATPase domain of HSP90 chaperone/DNA topoisomerase II/histidine kinase"/>
    <property type="match status" value="1"/>
</dbReference>
<dbReference type="GO" id="GO:0000155">
    <property type="term" value="F:phosphorelay sensor kinase activity"/>
    <property type="evidence" value="ECO:0007669"/>
    <property type="project" value="InterPro"/>
</dbReference>
<dbReference type="Pfam" id="PF08448">
    <property type="entry name" value="PAS_4"/>
    <property type="match status" value="2"/>
</dbReference>
<dbReference type="OrthoDB" id="227596at2"/>
<feature type="domain" description="PAC" evidence="15">
    <location>
        <begin position="2153"/>
        <end position="2205"/>
    </location>
</feature>
<feature type="domain" description="PAC" evidence="15">
    <location>
        <begin position="2280"/>
        <end position="2332"/>
    </location>
</feature>
<evidence type="ECO:0000256" key="8">
    <source>
        <dbReference type="ARBA" id="ARBA00022692"/>
    </source>
</evidence>
<dbReference type="InterPro" id="IPR052162">
    <property type="entry name" value="Sensor_kinase/Photoreceptor"/>
</dbReference>
<dbReference type="InterPro" id="IPR003018">
    <property type="entry name" value="GAF"/>
</dbReference>
<dbReference type="CDD" id="cd00130">
    <property type="entry name" value="PAS"/>
    <property type="match status" value="8"/>
</dbReference>
<dbReference type="SMART" id="SM00065">
    <property type="entry name" value="GAF"/>
    <property type="match status" value="4"/>
</dbReference>
<feature type="domain" description="PAC" evidence="15">
    <location>
        <begin position="100"/>
        <end position="152"/>
    </location>
</feature>
<dbReference type="PROSITE" id="PS50112">
    <property type="entry name" value="PAS"/>
    <property type="match status" value="5"/>
</dbReference>
<dbReference type="eggNOG" id="COG4191">
    <property type="taxonomic scope" value="Bacteria"/>
</dbReference>
<dbReference type="eggNOG" id="COG2205">
    <property type="taxonomic scope" value="Bacteria"/>
</dbReference>
<dbReference type="Pfam" id="PF02518">
    <property type="entry name" value="HATPase_c"/>
    <property type="match status" value="1"/>
</dbReference>
<keyword evidence="9" id="KW-0677">Repeat</keyword>
<dbReference type="HOGENOM" id="CLU_228068_0_0_11"/>
<feature type="domain" description="PAS" evidence="14">
    <location>
        <begin position="1951"/>
        <end position="2024"/>
    </location>
</feature>
<dbReference type="InterPro" id="IPR011712">
    <property type="entry name" value="Sig_transdc_His_kin_sub3_dim/P"/>
</dbReference>
<dbReference type="PATRIC" id="fig|42256.3.peg.957"/>
<keyword evidence="4" id="KW-1003">Cell membrane</keyword>
<dbReference type="SUPFAM" id="SSF55781">
    <property type="entry name" value="GAF domain-like"/>
    <property type="match status" value="4"/>
</dbReference>
<dbReference type="InterPro" id="IPR003594">
    <property type="entry name" value="HATPase_dom"/>
</dbReference>
<dbReference type="InterPro" id="IPR000014">
    <property type="entry name" value="PAS"/>
</dbReference>
<keyword evidence="7" id="KW-0808">Transferase</keyword>
<name>A0A023X2K4_RUBRA</name>
<dbReference type="RefSeq" id="WP_038681034.1">
    <property type="nucleotide sequence ID" value="NZ_CP007514.1"/>
</dbReference>
<dbReference type="Pfam" id="PF08447">
    <property type="entry name" value="PAS_3"/>
    <property type="match status" value="7"/>
</dbReference>
<evidence type="ECO:0000256" key="11">
    <source>
        <dbReference type="ARBA" id="ARBA00022777"/>
    </source>
</evidence>
<feature type="domain" description="PAC" evidence="15">
    <location>
        <begin position="1897"/>
        <end position="1950"/>
    </location>
</feature>
<feature type="domain" description="PAC" evidence="15">
    <location>
        <begin position="604"/>
        <end position="656"/>
    </location>
</feature>
<dbReference type="Gene3D" id="2.10.70.100">
    <property type="match status" value="3"/>
</dbReference>
<evidence type="ECO:0000313" key="17">
    <source>
        <dbReference type="Proteomes" id="UP000025229"/>
    </source>
</evidence>
<keyword evidence="6" id="KW-0597">Phosphoprotein</keyword>
<dbReference type="SMART" id="SM00387">
    <property type="entry name" value="HATPase_c"/>
    <property type="match status" value="1"/>
</dbReference>
<evidence type="ECO:0000256" key="5">
    <source>
        <dbReference type="ARBA" id="ARBA00022519"/>
    </source>
</evidence>
<evidence type="ECO:0000256" key="1">
    <source>
        <dbReference type="ARBA" id="ARBA00000085"/>
    </source>
</evidence>
<dbReference type="PROSITE" id="PS50113">
    <property type="entry name" value="PAC"/>
    <property type="match status" value="9"/>
</dbReference>
<reference evidence="16 17" key="1">
    <citation type="submission" date="2014-03" db="EMBL/GenBank/DDBJ databases">
        <title>Complete genome sequence of the Radio-Resistant Rubrobacter radiotolerans RSPS-4.</title>
        <authorList>
            <person name="Egas C.C."/>
            <person name="Barroso C.C."/>
            <person name="Froufe H.J.C."/>
            <person name="Pacheco J.J."/>
            <person name="Albuquerque L.L."/>
            <person name="da Costa M.M.S."/>
        </authorList>
    </citation>
    <scope>NUCLEOTIDE SEQUENCE [LARGE SCALE GENOMIC DNA]</scope>
    <source>
        <strain evidence="16 17">RSPS-4</strain>
    </source>
</reference>
<dbReference type="SMART" id="SM00086">
    <property type="entry name" value="PAC"/>
    <property type="match status" value="9"/>
</dbReference>
<dbReference type="PANTHER" id="PTHR43304:SF1">
    <property type="entry name" value="PAC DOMAIN-CONTAINING PROTEIN"/>
    <property type="match status" value="1"/>
</dbReference>
<dbReference type="Pfam" id="PF01590">
    <property type="entry name" value="GAF"/>
    <property type="match status" value="3"/>
</dbReference>
<dbReference type="SMART" id="SM00091">
    <property type="entry name" value="PAS"/>
    <property type="match status" value="11"/>
</dbReference>
<comment type="subcellular location">
    <subcellularLocation>
        <location evidence="2">Cell inner membrane</location>
        <topology evidence="2">Multi-pass membrane protein</topology>
    </subcellularLocation>
</comment>
<dbReference type="KEGG" id="rrd:RradSPS_0947"/>
<evidence type="ECO:0000259" key="14">
    <source>
        <dbReference type="PROSITE" id="PS50112"/>
    </source>
</evidence>
<keyword evidence="13" id="KW-0472">Membrane</keyword>
<feature type="domain" description="PAC" evidence="15">
    <location>
        <begin position="224"/>
        <end position="276"/>
    </location>
</feature>
<dbReference type="InterPro" id="IPR000700">
    <property type="entry name" value="PAS-assoc_C"/>
</dbReference>
<dbReference type="InterPro" id="IPR029016">
    <property type="entry name" value="GAF-like_dom_sf"/>
</dbReference>
<keyword evidence="12" id="KW-1133">Transmembrane helix</keyword>
<evidence type="ECO:0000256" key="4">
    <source>
        <dbReference type="ARBA" id="ARBA00022475"/>
    </source>
</evidence>
<dbReference type="PANTHER" id="PTHR43304">
    <property type="entry name" value="PHYTOCHROME-LIKE PROTEIN CPH1"/>
    <property type="match status" value="1"/>
</dbReference>
<dbReference type="STRING" id="42256.RradSPS_0947"/>
<dbReference type="Gene3D" id="3.30.450.40">
    <property type="match status" value="4"/>
</dbReference>
<dbReference type="Gene3D" id="1.20.5.1930">
    <property type="match status" value="1"/>
</dbReference>
<dbReference type="InterPro" id="IPR001610">
    <property type="entry name" value="PAC"/>
</dbReference>
<dbReference type="FunFam" id="2.10.70.100:FF:000001">
    <property type="entry name" value="Sensory transduction histidine kinase"/>
    <property type="match status" value="1"/>
</dbReference>
<evidence type="ECO:0000256" key="9">
    <source>
        <dbReference type="ARBA" id="ARBA00022737"/>
    </source>
</evidence>
<dbReference type="SUPFAM" id="SSF55785">
    <property type="entry name" value="PYP-like sensor domain (PAS domain)"/>
    <property type="match status" value="13"/>
</dbReference>
<evidence type="ECO:0000259" key="15">
    <source>
        <dbReference type="PROSITE" id="PS50113"/>
    </source>
</evidence>
<dbReference type="InterPro" id="IPR013655">
    <property type="entry name" value="PAS_fold_3"/>
</dbReference>
<evidence type="ECO:0000256" key="10">
    <source>
        <dbReference type="ARBA" id="ARBA00022741"/>
    </source>
</evidence>
<feature type="domain" description="PAS" evidence="14">
    <location>
        <begin position="61"/>
        <end position="97"/>
    </location>
</feature>
<evidence type="ECO:0000256" key="3">
    <source>
        <dbReference type="ARBA" id="ARBA00012438"/>
    </source>
</evidence>
<evidence type="ECO:0000256" key="2">
    <source>
        <dbReference type="ARBA" id="ARBA00004429"/>
    </source>
</evidence>
<dbReference type="InterPro" id="IPR013656">
    <property type="entry name" value="PAS_4"/>
</dbReference>
<dbReference type="GO" id="GO:0005886">
    <property type="term" value="C:plasma membrane"/>
    <property type="evidence" value="ECO:0007669"/>
    <property type="project" value="UniProtKB-SubCell"/>
</dbReference>
<dbReference type="InterPro" id="IPR036890">
    <property type="entry name" value="HATPase_C_sf"/>
</dbReference>
<evidence type="ECO:0000256" key="6">
    <source>
        <dbReference type="ARBA" id="ARBA00022553"/>
    </source>
</evidence>
<dbReference type="GO" id="GO:0046983">
    <property type="term" value="F:protein dimerization activity"/>
    <property type="evidence" value="ECO:0007669"/>
    <property type="project" value="InterPro"/>
</dbReference>
<feature type="domain" description="PAC" evidence="15">
    <location>
        <begin position="477"/>
        <end position="529"/>
    </location>
</feature>
<feature type="domain" description="PAC" evidence="15">
    <location>
        <begin position="2026"/>
        <end position="2079"/>
    </location>
</feature>
<dbReference type="eggNOG" id="COG2461">
    <property type="taxonomic scope" value="Bacteria"/>
</dbReference>
<dbReference type="eggNOG" id="COG2202">
    <property type="taxonomic scope" value="Bacteria"/>
</dbReference>
<dbReference type="Gene3D" id="6.10.250.490">
    <property type="match status" value="1"/>
</dbReference>
<evidence type="ECO:0000256" key="13">
    <source>
        <dbReference type="ARBA" id="ARBA00023136"/>
    </source>
</evidence>
<dbReference type="InterPro" id="IPR035965">
    <property type="entry name" value="PAS-like_dom_sf"/>
</dbReference>
<evidence type="ECO:0000256" key="12">
    <source>
        <dbReference type="ARBA" id="ARBA00022989"/>
    </source>
</evidence>
<dbReference type="NCBIfam" id="TIGR00229">
    <property type="entry name" value="sensory_box"/>
    <property type="match status" value="13"/>
</dbReference>
<feature type="domain" description="PAS" evidence="14">
    <location>
        <begin position="1819"/>
        <end position="1899"/>
    </location>
</feature>
<dbReference type="Gene3D" id="3.30.450.20">
    <property type="entry name" value="PAS domain"/>
    <property type="match status" value="13"/>
</dbReference>
<evidence type="ECO:0000256" key="7">
    <source>
        <dbReference type="ARBA" id="ARBA00022679"/>
    </source>
</evidence>
<dbReference type="Pfam" id="PF13188">
    <property type="entry name" value="PAS_8"/>
    <property type="match status" value="4"/>
</dbReference>
<feature type="domain" description="PAS" evidence="14">
    <location>
        <begin position="2080"/>
        <end position="2150"/>
    </location>
</feature>
<sequence length="2566" mass="291750">MSGPDGRSEGVRFEAGSDDLRSRLADLEAAERVAGLGRWKRDLASEETRFSPVCREHFGRFGDEREEPFGYGDLLQAVHPEDRERVRKTFERTVREGATYKVEHRVVWPDGTLRHLLSQGEVLRGDTGEARALIGTTLDVTEQKQETHSQHSGERFRAVIEATEQTVFRVSADWESILQLRGEEAILGATIEREGDWLMRYIHPDDRRRVAETIGAAVNSGSAFELEVRVLRADGTVGWAHVRTVPMRDEAGEVYEWFGAASDITERKRAEEALRESDEQYRTLFESIDEGFCTIEVLFDEAGEPFDYRFLEMNPAFERQTGIENGAGRTMREVAPEHEEFWFEVYGRIAETSEAVRFEHEAAALDPPRYYDVFAFRIGEPEENRVAIIFNDILTRKQAEEALRISEERLRLFVTATSDMVYRMSPDWSEMYTLEGKNSLADTTAPNPAWFDEYIPDSDRELVQAAISEAISDKKTFELEHRVIRADGGVGWVFSRAIPLLDERGEIVEWFGAGSDITERKQAEAALHEAQQSLEVALEAAELGVWDVDLTSGAARTNVRHNQSFGYSEAVTTWGPEVAREHMLPEDHQVFADAYNRALTSGTLDMTVRVRWPDGSVHWISDRGRVFYDSSGQPVRMSGVTLDITERKRAEANLAFLNEISQDLARLTNIDETMNVLGEKIGRFFAVKQCVFAEHADELEASTVAYGWHVEDARDLNGIYRTRDFLSDELIASLSSGEPFPVSDTQSDTSVNADSFKTLGIRSFITAPLLRDGEWRFQISINDDKPREWRDDEIELFREVCERVFPRIERARAEEALAASEEKYRTLFDSIDEGFIEMEMLMDDAGRVVDWRWIDFNPAFERMSGLKGVKGRLFSEIVPDPEPEWAERYGHVVATGEALRFEMPVSGLDSWFDIFVSRIGGEGSRRVAVVFNNITERKRREANLAFLAEVAQDLAALTNIDETMSVLGAKIGAHLNVARCMFAELDEAEDRATVLSDWHRSQFSSAVGSVPISQFVDEEFRRRCRAGETIVIRDVHRTSLVDTEQVENVFQIGSMIVVPVSRGGQWLLLLGIYHDEPRDWRADEIELAEQLAVRIWSRLERARDEEALAASEEKYRTLFDSIDEGVGTIELIFDEDERVVDYVYLEQNPSFERLTGLSSDVVGRPISEIVPDLEAFWFETFERVARTGEPERFERQVAALGKWFEVYVSRVGGPDSRELVYVYNDITERKRQEQRQQYLLKLGDALRTMASPTDIESVVTRLALEHFAADRCYYCTIEDGNAIARKDAVRGDLPSVAGVYPLHDFAIFRNAIEAGNPYAVPDVHTTDKLDEGLRQICLQLGIVSNIIVPVIKHGAAVGLFCLVQSTPREWTQTETDLAAETAERTWSAIERARAEEALAASEEKYRTLFDSLDEGVVTIELIFDENGRVVDHVLLESNPALTRQTGYSQDVIGRRVSEINPNLEPFWHETFERVALSGESERFEYFVSELGQWLDVFASRVGGEGSRTLVCVYDDITERKRREANLAFLAGVSQDLARLREIEETMDALGEKIGEYFSASLCGFSVIDEAAGTFTNPYVWHRTGVPNIVGEFRIDDYHGEELRRACRAGETYVVRNVNAAGAPATNLTTLGVGAFVTVPLVRGGEWRFNLTIADTGPRDWREDEIELMRELASRIWTRLERARAEEELRESEERLRRTLEAARMGSWSLDLRTNETSRSPRHDQIFGYEEPLPEWSYATFLEHVHPDDRPLVAGKFEHSRKSGEEWKFECRILRADGELRWISAIGDFTCDTSEEPSRMFGLVTDITERKRSEEALRESEEQLRLVTDAVPALISYVDREVRYRFINRAYSEWYKRPPEEILGRRMSEIAGPFYEEIRPQVEAALAGQTVQFESVVSPEHARLLGWGESRLYLEASFIPRFSRDSGAVEGFYVLVLDITERRRTEEALRESESRFREFAENSQDVMWILDARSRQLEYVSPAFEEVWGESRDRILNDLGRWAELVHPEDHERAQEGISRTLTGEVFANEYRIVRQSDGEVRWIVDTGFPIFGDSGELTRIGGLARDVTEQRRSEVALRKSESRLATIFSRAAAGLSELSVSGRFERVNDGLCDLLGRSREELLSLRITDVTHPDDLAASSRTFKRLLETGGQTSLDKRYVRPDGSVVWVNSALTLLEDEEGHPRSVLAVTVDLTERHRAEAALRESEEWLHLAQQAAGAGTWEWDLRTGAIQWSPEHKALFGFDPEEPVTREKWWSGVPPEDVALLDAAWQRCAAGKERVELEYRLVSKDGRTRWMNARGRTVFDDSGRAERVIGITVEFTERKRAERERERLRLQEWTIRAEVAERERISRELHDRTAHDLGVLHQSLELYRVLRGTSPERADLRLETARQMARLSLDSIRNLAVELRGSEAEHSLQKTLSELLDALAGGSVPGDGPATDKRPEFEFRFRGDEGSIPGPIKLQMYLILREATLNALRHSGCRRIRVEVSVSNRELLGSVRDDGRWRERTGEDDGHRGGVGLRSMRERAELLGGTLVVGRSPEGTSVEVCIPLPKSPGDPGEESPA</sequence>
<keyword evidence="11" id="KW-0418">Kinase</keyword>